<sequence length="126" mass="13482">MSEQGPDATYFAYLAAKDWRIPKCRGCGAHVFQPRIMCPSCGGEAFDWVAPSGRGVVHSTTVVRRRPADGGDYNVALIDLAEGVRMMSRIEGVEPADVAIGMPVTARLADQDGDTIVVFDPAEGGR</sequence>
<dbReference type="InterPro" id="IPR012340">
    <property type="entry name" value="NA-bd_OB-fold"/>
</dbReference>
<dbReference type="RefSeq" id="WP_189992469.1">
    <property type="nucleotide sequence ID" value="NZ_BMZS01000009.1"/>
</dbReference>
<feature type="domain" description="ChsH2 rubredoxin-like zinc ribbon" evidence="2">
    <location>
        <begin position="19"/>
        <end position="47"/>
    </location>
</feature>
<gene>
    <name evidence="3" type="ORF">GCM10017083_37460</name>
</gene>
<name>A0A918XUB0_9PROT</name>
<evidence type="ECO:0000259" key="2">
    <source>
        <dbReference type="Pfam" id="PF12172"/>
    </source>
</evidence>
<dbReference type="Pfam" id="PF01796">
    <property type="entry name" value="OB_ChsH2_C"/>
    <property type="match status" value="1"/>
</dbReference>
<evidence type="ECO:0000313" key="4">
    <source>
        <dbReference type="Proteomes" id="UP000630353"/>
    </source>
</evidence>
<dbReference type="PANTHER" id="PTHR34075">
    <property type="entry name" value="BLR3430 PROTEIN"/>
    <property type="match status" value="1"/>
</dbReference>
<organism evidence="3 4">
    <name type="scientific">Thalassobaculum fulvum</name>
    <dbReference type="NCBI Taxonomy" id="1633335"/>
    <lineage>
        <taxon>Bacteria</taxon>
        <taxon>Pseudomonadati</taxon>
        <taxon>Pseudomonadota</taxon>
        <taxon>Alphaproteobacteria</taxon>
        <taxon>Rhodospirillales</taxon>
        <taxon>Thalassobaculaceae</taxon>
        <taxon>Thalassobaculum</taxon>
    </lineage>
</organism>
<dbReference type="InterPro" id="IPR022002">
    <property type="entry name" value="ChsH2_Znr"/>
</dbReference>
<reference evidence="3" key="2">
    <citation type="submission" date="2020-09" db="EMBL/GenBank/DDBJ databases">
        <authorList>
            <person name="Sun Q."/>
            <person name="Kim S."/>
        </authorList>
    </citation>
    <scope>NUCLEOTIDE SEQUENCE</scope>
    <source>
        <strain evidence="3">KCTC 42651</strain>
    </source>
</reference>
<reference evidence="3" key="1">
    <citation type="journal article" date="2014" name="Int. J. Syst. Evol. Microbiol.">
        <title>Complete genome sequence of Corynebacterium casei LMG S-19264T (=DSM 44701T), isolated from a smear-ripened cheese.</title>
        <authorList>
            <consortium name="US DOE Joint Genome Institute (JGI-PGF)"/>
            <person name="Walter F."/>
            <person name="Albersmeier A."/>
            <person name="Kalinowski J."/>
            <person name="Ruckert C."/>
        </authorList>
    </citation>
    <scope>NUCLEOTIDE SEQUENCE</scope>
    <source>
        <strain evidence="3">KCTC 42651</strain>
    </source>
</reference>
<dbReference type="Pfam" id="PF12172">
    <property type="entry name" value="zf-ChsH2"/>
    <property type="match status" value="1"/>
</dbReference>
<evidence type="ECO:0000313" key="3">
    <source>
        <dbReference type="EMBL" id="GHD56850.1"/>
    </source>
</evidence>
<protein>
    <recommendedName>
        <fullName evidence="5">DNA-binding protein</fullName>
    </recommendedName>
</protein>
<keyword evidence="4" id="KW-1185">Reference proteome</keyword>
<proteinExistence type="predicted"/>
<feature type="domain" description="ChsH2 C-terminal OB-fold" evidence="1">
    <location>
        <begin position="48"/>
        <end position="107"/>
    </location>
</feature>
<dbReference type="PANTHER" id="PTHR34075:SF5">
    <property type="entry name" value="BLR3430 PROTEIN"/>
    <property type="match status" value="1"/>
</dbReference>
<dbReference type="Proteomes" id="UP000630353">
    <property type="component" value="Unassembled WGS sequence"/>
</dbReference>
<accession>A0A918XUB0</accession>
<comment type="caution">
    <text evidence="3">The sequence shown here is derived from an EMBL/GenBank/DDBJ whole genome shotgun (WGS) entry which is preliminary data.</text>
</comment>
<dbReference type="SUPFAM" id="SSF50249">
    <property type="entry name" value="Nucleic acid-binding proteins"/>
    <property type="match status" value="1"/>
</dbReference>
<dbReference type="Gene3D" id="6.10.30.10">
    <property type="match status" value="1"/>
</dbReference>
<dbReference type="InterPro" id="IPR002878">
    <property type="entry name" value="ChsH2_C"/>
</dbReference>
<evidence type="ECO:0000259" key="1">
    <source>
        <dbReference type="Pfam" id="PF01796"/>
    </source>
</evidence>
<evidence type="ECO:0008006" key="5">
    <source>
        <dbReference type="Google" id="ProtNLM"/>
    </source>
</evidence>
<dbReference type="EMBL" id="BMZS01000009">
    <property type="protein sequence ID" value="GHD56850.1"/>
    <property type="molecule type" value="Genomic_DNA"/>
</dbReference>
<dbReference type="AlphaFoldDB" id="A0A918XUB0"/>
<dbReference type="InterPro" id="IPR052513">
    <property type="entry name" value="Thioester_dehydratase-like"/>
</dbReference>